<keyword evidence="6 7" id="KW-0472">Membrane</keyword>
<dbReference type="PANTHER" id="PTHR43744">
    <property type="entry name" value="ABC TRANSPORTER PERMEASE PROTEIN MG189-RELATED-RELATED"/>
    <property type="match status" value="1"/>
</dbReference>
<name>A0ABQ6FGV8_9CHLR</name>
<evidence type="ECO:0000256" key="1">
    <source>
        <dbReference type="ARBA" id="ARBA00004651"/>
    </source>
</evidence>
<evidence type="ECO:0000256" key="2">
    <source>
        <dbReference type="ARBA" id="ARBA00022448"/>
    </source>
</evidence>
<evidence type="ECO:0000313" key="9">
    <source>
        <dbReference type="EMBL" id="GLV53203.1"/>
    </source>
</evidence>
<sequence length="234" mass="26292">METLPNWVKVTLSSYRELISLGQLRNFANSIFVSVVTTVIGVFLAALAAYAFTKLRFPGRKVIFYLLLITLMVPAEITIPPLYLVFAKINWLNTYQIQIVPFIAPTFGLFMIRQYMISIPDSLMEAARIDGANEWQIFWRIMVPVTSPILFAFAILQFLGIWNSYLWPQIMANTQSVAPLVVTLPTLTDPTLGEIPLYGTIMAGSVLATVPFVLIFLRFQDKFISGVTIGATKE</sequence>
<organism evidence="9 10">
    <name type="scientific">Dictyobacter halimunensis</name>
    <dbReference type="NCBI Taxonomy" id="3026934"/>
    <lineage>
        <taxon>Bacteria</taxon>
        <taxon>Bacillati</taxon>
        <taxon>Chloroflexota</taxon>
        <taxon>Ktedonobacteria</taxon>
        <taxon>Ktedonobacterales</taxon>
        <taxon>Dictyobacteraceae</taxon>
        <taxon>Dictyobacter</taxon>
    </lineage>
</organism>
<feature type="transmembrane region" description="Helical" evidence="7">
    <location>
        <begin position="137"/>
        <end position="162"/>
    </location>
</feature>
<keyword evidence="2 7" id="KW-0813">Transport</keyword>
<comment type="caution">
    <text evidence="9">The sequence shown here is derived from an EMBL/GenBank/DDBJ whole genome shotgun (WGS) entry which is preliminary data.</text>
</comment>
<keyword evidence="4 7" id="KW-0812">Transmembrane</keyword>
<feature type="transmembrane region" description="Helical" evidence="7">
    <location>
        <begin position="62"/>
        <end position="83"/>
    </location>
</feature>
<feature type="transmembrane region" description="Helical" evidence="7">
    <location>
        <begin position="95"/>
        <end position="116"/>
    </location>
</feature>
<dbReference type="InterPro" id="IPR000515">
    <property type="entry name" value="MetI-like"/>
</dbReference>
<evidence type="ECO:0000259" key="8">
    <source>
        <dbReference type="PROSITE" id="PS50928"/>
    </source>
</evidence>
<dbReference type="RefSeq" id="WP_338246646.1">
    <property type="nucleotide sequence ID" value="NZ_BSRI01000001.1"/>
</dbReference>
<dbReference type="InterPro" id="IPR035906">
    <property type="entry name" value="MetI-like_sf"/>
</dbReference>
<dbReference type="Pfam" id="PF00528">
    <property type="entry name" value="BPD_transp_1"/>
    <property type="match status" value="1"/>
</dbReference>
<dbReference type="PROSITE" id="PS50928">
    <property type="entry name" value="ABC_TM1"/>
    <property type="match status" value="1"/>
</dbReference>
<dbReference type="PANTHER" id="PTHR43744:SF8">
    <property type="entry name" value="SN-GLYCEROL-3-PHOSPHATE TRANSPORT SYSTEM PERMEASE PROTEIN UGPE"/>
    <property type="match status" value="1"/>
</dbReference>
<evidence type="ECO:0000313" key="10">
    <source>
        <dbReference type="Proteomes" id="UP001344906"/>
    </source>
</evidence>
<comment type="similarity">
    <text evidence="7">Belongs to the binding-protein-dependent transport system permease family.</text>
</comment>
<feature type="domain" description="ABC transmembrane type-1" evidence="8">
    <location>
        <begin position="27"/>
        <end position="219"/>
    </location>
</feature>
<keyword evidence="5 7" id="KW-1133">Transmembrane helix</keyword>
<evidence type="ECO:0000256" key="6">
    <source>
        <dbReference type="ARBA" id="ARBA00023136"/>
    </source>
</evidence>
<evidence type="ECO:0000256" key="7">
    <source>
        <dbReference type="RuleBase" id="RU363032"/>
    </source>
</evidence>
<accession>A0ABQ6FGV8</accession>
<protein>
    <submittedName>
        <fullName evidence="9">Sugar ABC transporter permease</fullName>
    </submittedName>
</protein>
<keyword evidence="3" id="KW-1003">Cell membrane</keyword>
<feature type="transmembrane region" description="Helical" evidence="7">
    <location>
        <begin position="27"/>
        <end position="50"/>
    </location>
</feature>
<reference evidence="9 10" key="1">
    <citation type="submission" date="2023-02" db="EMBL/GenBank/DDBJ databases">
        <title>Dictyobacter halimunensis sp. nov., a new member of the class Ktedonobacteria from forest soil in a geothermal area.</title>
        <authorList>
            <person name="Rachmania M.K."/>
            <person name="Ningsih F."/>
            <person name="Sakai Y."/>
            <person name="Yabe S."/>
            <person name="Yokota A."/>
            <person name="Sjamsuridzal W."/>
        </authorList>
    </citation>
    <scope>NUCLEOTIDE SEQUENCE [LARGE SCALE GENOMIC DNA]</scope>
    <source>
        <strain evidence="9 10">S3.2.2.5</strain>
    </source>
</reference>
<comment type="subcellular location">
    <subcellularLocation>
        <location evidence="1 7">Cell membrane</location>
        <topology evidence="1 7">Multi-pass membrane protein</topology>
    </subcellularLocation>
</comment>
<dbReference type="EMBL" id="BSRI01000001">
    <property type="protein sequence ID" value="GLV53203.1"/>
    <property type="molecule type" value="Genomic_DNA"/>
</dbReference>
<dbReference type="Gene3D" id="1.10.3720.10">
    <property type="entry name" value="MetI-like"/>
    <property type="match status" value="1"/>
</dbReference>
<feature type="transmembrane region" description="Helical" evidence="7">
    <location>
        <begin position="195"/>
        <end position="217"/>
    </location>
</feature>
<dbReference type="SUPFAM" id="SSF161098">
    <property type="entry name" value="MetI-like"/>
    <property type="match status" value="1"/>
</dbReference>
<dbReference type="CDD" id="cd06261">
    <property type="entry name" value="TM_PBP2"/>
    <property type="match status" value="1"/>
</dbReference>
<proteinExistence type="inferred from homology"/>
<evidence type="ECO:0000256" key="3">
    <source>
        <dbReference type="ARBA" id="ARBA00022475"/>
    </source>
</evidence>
<dbReference type="Proteomes" id="UP001344906">
    <property type="component" value="Unassembled WGS sequence"/>
</dbReference>
<gene>
    <name evidence="9" type="primary">lacG</name>
    <name evidence="9" type="ORF">KDH_00580</name>
</gene>
<evidence type="ECO:0000256" key="4">
    <source>
        <dbReference type="ARBA" id="ARBA00022692"/>
    </source>
</evidence>
<keyword evidence="10" id="KW-1185">Reference proteome</keyword>
<evidence type="ECO:0000256" key="5">
    <source>
        <dbReference type="ARBA" id="ARBA00022989"/>
    </source>
</evidence>